<feature type="binding site" evidence="9">
    <location>
        <position position="32"/>
    </location>
    <ligand>
        <name>ATP</name>
        <dbReference type="ChEBI" id="CHEBI:30616"/>
    </ligand>
</feature>
<accession>A0A168QBV8</accession>
<dbReference type="GO" id="GO:0000196">
    <property type="term" value="P:cell integrity MAPK cascade"/>
    <property type="evidence" value="ECO:0007669"/>
    <property type="project" value="UniProtKB-ARBA"/>
</dbReference>
<dbReference type="InterPro" id="IPR000719">
    <property type="entry name" value="Prot_kinase_dom"/>
</dbReference>
<evidence type="ECO:0000259" key="11">
    <source>
        <dbReference type="PROSITE" id="PS50011"/>
    </source>
</evidence>
<reference evidence="12 13" key="1">
    <citation type="submission" date="2015-06" db="EMBL/GenBank/DDBJ databases">
        <title>Expansion of signal transduction pathways in fungi by whole-genome duplication.</title>
        <authorList>
            <consortium name="DOE Joint Genome Institute"/>
            <person name="Corrochano L.M."/>
            <person name="Kuo A."/>
            <person name="Marcet-Houben M."/>
            <person name="Polaino S."/>
            <person name="Salamov A."/>
            <person name="Villalobos J.M."/>
            <person name="Alvarez M.I."/>
            <person name="Avalos J."/>
            <person name="Benito E.P."/>
            <person name="Benoit I."/>
            <person name="Burger G."/>
            <person name="Camino L.P."/>
            <person name="Canovas D."/>
            <person name="Cerda-Olmedo E."/>
            <person name="Cheng J.-F."/>
            <person name="Dominguez A."/>
            <person name="Elias M."/>
            <person name="Eslava A.P."/>
            <person name="Glaser F."/>
            <person name="Grimwood J."/>
            <person name="Gutierrez G."/>
            <person name="Heitman J."/>
            <person name="Henrissat B."/>
            <person name="Iturriaga E.A."/>
            <person name="Lang B.F."/>
            <person name="Lavin J.L."/>
            <person name="Lee S."/>
            <person name="Li W."/>
            <person name="Lindquist E."/>
            <person name="Lopez-Garcia S."/>
            <person name="Luque E.M."/>
            <person name="Marcos A.T."/>
            <person name="Martin J."/>
            <person name="Mccluskey K."/>
            <person name="Medina H.R."/>
            <person name="Miralles-Duran A."/>
            <person name="Miyazaki A."/>
            <person name="Munoz-Torres E."/>
            <person name="Oguiza J.A."/>
            <person name="Ohm R."/>
            <person name="Olmedo M."/>
            <person name="Orejas M."/>
            <person name="Ortiz-Castellanos L."/>
            <person name="Pisabarro A.G."/>
            <person name="Rodriguez-Romero J."/>
            <person name="Ruiz-Herrera J."/>
            <person name="Ruiz-Vazquez R."/>
            <person name="Sanz C."/>
            <person name="Schackwitz W."/>
            <person name="Schmutz J."/>
            <person name="Shahriari M."/>
            <person name="Shelest E."/>
            <person name="Silva-Franco F."/>
            <person name="Soanes D."/>
            <person name="Syed K."/>
            <person name="Tagua V.G."/>
            <person name="Talbot N.J."/>
            <person name="Thon M."/>
            <person name="De Vries R.P."/>
            <person name="Wiebenga A."/>
            <person name="Yadav J.S."/>
            <person name="Braun E.L."/>
            <person name="Baker S."/>
            <person name="Garre V."/>
            <person name="Horwitz B."/>
            <person name="Torres-Martinez S."/>
            <person name="Idnurm A."/>
            <person name="Herrera-Estrella A."/>
            <person name="Gabaldon T."/>
            <person name="Grigoriev I.V."/>
        </authorList>
    </citation>
    <scope>NUCLEOTIDE SEQUENCE [LARGE SCALE GENOMIC DNA]</scope>
    <source>
        <strain evidence="12 13">CBS 277.49</strain>
    </source>
</reference>
<gene>
    <name evidence="12" type="ORF">MUCCIDRAFT_135298</name>
</gene>
<comment type="caution">
    <text evidence="12">The sequence shown here is derived from an EMBL/GenBank/DDBJ whole genome shotgun (WGS) entry which is preliminary data.</text>
</comment>
<keyword evidence="8" id="KW-0479">Metal-binding</keyword>
<feature type="active site" description="Proton acceptor" evidence="7">
    <location>
        <position position="135"/>
    </location>
</feature>
<dbReference type="InterPro" id="IPR050538">
    <property type="entry name" value="MAP_kinase_kinase_kinase"/>
</dbReference>
<dbReference type="InterPro" id="IPR017441">
    <property type="entry name" value="Protein_kinase_ATP_BS"/>
</dbReference>
<protein>
    <recommendedName>
        <fullName evidence="11">Protein kinase domain-containing protein</fullName>
    </recommendedName>
</protein>
<keyword evidence="3" id="KW-0808">Transferase</keyword>
<keyword evidence="5" id="KW-0418">Kinase</keyword>
<keyword evidence="8" id="KW-0460">Magnesium</keyword>
<evidence type="ECO:0000256" key="5">
    <source>
        <dbReference type="ARBA" id="ARBA00022777"/>
    </source>
</evidence>
<dbReference type="InterPro" id="IPR011009">
    <property type="entry name" value="Kinase-like_dom_sf"/>
</dbReference>
<dbReference type="GO" id="GO:0004709">
    <property type="term" value="F:MAP kinase kinase kinase activity"/>
    <property type="evidence" value="ECO:0007669"/>
    <property type="project" value="UniProtKB-ARBA"/>
</dbReference>
<evidence type="ECO:0000256" key="9">
    <source>
        <dbReference type="PROSITE-ProRule" id="PRU10141"/>
    </source>
</evidence>
<evidence type="ECO:0000313" key="12">
    <source>
        <dbReference type="EMBL" id="OAD09016.1"/>
    </source>
</evidence>
<evidence type="ECO:0000256" key="2">
    <source>
        <dbReference type="ARBA" id="ARBA00022527"/>
    </source>
</evidence>
<feature type="domain" description="Protein kinase" evidence="11">
    <location>
        <begin position="3"/>
        <end position="271"/>
    </location>
</feature>
<evidence type="ECO:0000313" key="13">
    <source>
        <dbReference type="Proteomes" id="UP000077051"/>
    </source>
</evidence>
<evidence type="ECO:0000256" key="4">
    <source>
        <dbReference type="ARBA" id="ARBA00022741"/>
    </source>
</evidence>
<keyword evidence="2 10" id="KW-0723">Serine/threonine-protein kinase</keyword>
<dbReference type="InterPro" id="IPR008271">
    <property type="entry name" value="Ser/Thr_kinase_AS"/>
</dbReference>
<dbReference type="GO" id="GO:0005524">
    <property type="term" value="F:ATP binding"/>
    <property type="evidence" value="ECO:0007669"/>
    <property type="project" value="UniProtKB-UniRule"/>
</dbReference>
<dbReference type="InterPro" id="IPR001245">
    <property type="entry name" value="Ser-Thr/Tyr_kinase_cat_dom"/>
</dbReference>
<dbReference type="PROSITE" id="PS00108">
    <property type="entry name" value="PROTEIN_KINASE_ST"/>
    <property type="match status" value="1"/>
</dbReference>
<keyword evidence="4 9" id="KW-0547">Nucleotide-binding</keyword>
<dbReference type="Proteomes" id="UP000077051">
    <property type="component" value="Unassembled WGS sequence"/>
</dbReference>
<dbReference type="PROSITE" id="PS50011">
    <property type="entry name" value="PROTEIN_KINASE_DOM"/>
    <property type="match status" value="1"/>
</dbReference>
<dbReference type="PIRSF" id="PIRSF000615">
    <property type="entry name" value="TyrPK_CSF1-R"/>
    <property type="match status" value="1"/>
</dbReference>
<evidence type="ECO:0000256" key="10">
    <source>
        <dbReference type="RuleBase" id="RU000304"/>
    </source>
</evidence>
<dbReference type="FunFam" id="1.10.510.10:FF:000182">
    <property type="entry name" value="MAP kinase kinase kinase mkh1"/>
    <property type="match status" value="1"/>
</dbReference>
<comment type="similarity">
    <text evidence="1">Belongs to the protein kinase superfamily. STE Ser/Thr protein kinase family. MAP kinase kinase kinase subfamily.</text>
</comment>
<organism evidence="12 13">
    <name type="scientific">Mucor lusitanicus CBS 277.49</name>
    <dbReference type="NCBI Taxonomy" id="747725"/>
    <lineage>
        <taxon>Eukaryota</taxon>
        <taxon>Fungi</taxon>
        <taxon>Fungi incertae sedis</taxon>
        <taxon>Mucoromycota</taxon>
        <taxon>Mucoromycotina</taxon>
        <taxon>Mucoromycetes</taxon>
        <taxon>Mucorales</taxon>
        <taxon>Mucorineae</taxon>
        <taxon>Mucoraceae</taxon>
        <taxon>Mucor</taxon>
    </lineage>
</organism>
<dbReference type="GO" id="GO:0046872">
    <property type="term" value="F:metal ion binding"/>
    <property type="evidence" value="ECO:0007669"/>
    <property type="project" value="UniProtKB-KW"/>
</dbReference>
<evidence type="ECO:0000256" key="7">
    <source>
        <dbReference type="PIRSR" id="PIRSR000615-1"/>
    </source>
</evidence>
<feature type="binding site" evidence="8">
    <location>
        <position position="153"/>
    </location>
    <ligand>
        <name>Mg(2+)</name>
        <dbReference type="ChEBI" id="CHEBI:18420"/>
    </ligand>
</feature>
<keyword evidence="13" id="KW-1185">Reference proteome</keyword>
<evidence type="ECO:0000256" key="3">
    <source>
        <dbReference type="ARBA" id="ARBA00022679"/>
    </source>
</evidence>
<dbReference type="FunFam" id="3.30.200.20:FF:000387">
    <property type="entry name" value="Serine/threonine-protein kinase STE11"/>
    <property type="match status" value="1"/>
</dbReference>
<dbReference type="PANTHER" id="PTHR48016">
    <property type="entry name" value="MAP KINASE KINASE KINASE SSK2-RELATED-RELATED"/>
    <property type="match status" value="1"/>
</dbReference>
<keyword evidence="6 9" id="KW-0067">ATP-binding</keyword>
<dbReference type="STRING" id="747725.A0A168QBV8"/>
<name>A0A168QBV8_MUCCL</name>
<dbReference type="Pfam" id="PF00069">
    <property type="entry name" value="Pkinase"/>
    <property type="match status" value="1"/>
</dbReference>
<dbReference type="AlphaFoldDB" id="A0A168QBV8"/>
<evidence type="ECO:0000256" key="1">
    <source>
        <dbReference type="ARBA" id="ARBA00006529"/>
    </source>
</evidence>
<dbReference type="EMBL" id="AMYB01000001">
    <property type="protein sequence ID" value="OAD09016.1"/>
    <property type="molecule type" value="Genomic_DNA"/>
</dbReference>
<dbReference type="Gene3D" id="1.10.510.10">
    <property type="entry name" value="Transferase(Phosphotransferase) domain 1"/>
    <property type="match status" value="1"/>
</dbReference>
<dbReference type="PANTHER" id="PTHR48016:SF48">
    <property type="entry name" value="SERINE_THREONINE-PROTEIN KINASE BCK1_SLK1_SSP31"/>
    <property type="match status" value="1"/>
</dbReference>
<dbReference type="SMART" id="SM00220">
    <property type="entry name" value="S_TKc"/>
    <property type="match status" value="1"/>
</dbReference>
<evidence type="ECO:0000256" key="6">
    <source>
        <dbReference type="ARBA" id="ARBA00022840"/>
    </source>
</evidence>
<dbReference type="SUPFAM" id="SSF56112">
    <property type="entry name" value="Protein kinase-like (PK-like)"/>
    <property type="match status" value="1"/>
</dbReference>
<dbReference type="VEuPathDB" id="FungiDB:MUCCIDRAFT_135298"/>
<dbReference type="OrthoDB" id="266718at2759"/>
<dbReference type="PROSITE" id="PS00107">
    <property type="entry name" value="PROTEIN_KINASE_ATP"/>
    <property type="match status" value="1"/>
</dbReference>
<dbReference type="PRINTS" id="PR00109">
    <property type="entry name" value="TYRKINASE"/>
</dbReference>
<feature type="binding site" evidence="8">
    <location>
        <position position="140"/>
    </location>
    <ligand>
        <name>Mg(2+)</name>
        <dbReference type="ChEBI" id="CHEBI:18420"/>
    </ligand>
</feature>
<evidence type="ECO:0000256" key="8">
    <source>
        <dbReference type="PIRSR" id="PIRSR000615-3"/>
    </source>
</evidence>
<sequence length="288" mass="32500">MQWIRGKLIGKGSFGRVYLAFNVGTGEVIAVKQVEIPKTASDLLNEEQHDMVEALYQEIMTLRDLDHENIVQYLGYGQDNAEGVINIFLEYVSGGSVASRLALHGAFDEALTRYFTRQICSGLAYLHSRHILHRDIKAANILVEVDGVCKISDFGLSKKNDYDEVYDQNSRMSLRGSIYWMAPEVVKNEPYSAKVDIWSLGCTMIEMLTGQRPWIALSQIAALYNVSLGRLNTPTIPENISECAKSFLRQCFIIDPLKRPTATDLLAHEFLSTDTSFQFKDYVDRGKI</sequence>
<proteinExistence type="inferred from homology"/>